<sequence length="427" mass="47169">MKRFLLFVICYLSTWTANAQEGTWYGKLDIQGTILPVVFHFSDDGCTLDSPAQGAKGIRAERISEGNHVKVAVPSIGVTYEGDVDGNKITGQFKQGGYSFPLTLTVDVPSVKRPQTPVGPFDYSTEEVSFNRDNYTLVGTLTLPKDYSSKTPVVLLLTGSGVQNRDEEIFEHKPFAVIADALARKGIASLRYDDRGYNVSNVSLENITIGDYKKDALAGIEFLRDKFSKVGLIGHSEGGTIGLMLASEGKIDFVVSMAGMVVSGKETLLYQNRLLLETLNLPEDKLDRYVSTIGNVLDRVSEGKPETIDLSAVPQEFVSDIVKLKENCSAPYIRDFITIDVRKSLSKIRCPVLALNGKLDTQVECKTNLDALAKHMNNTKCDIAAFDNLNHLFQHCKTGSVMEYQQIEETISPEVLQKIATWINSLY</sequence>
<proteinExistence type="predicted"/>
<comment type="caution">
    <text evidence="3">The sequence shown here is derived from an EMBL/GenBank/DDBJ whole genome shotgun (WGS) entry which is preliminary data.</text>
</comment>
<dbReference type="RefSeq" id="WP_004346423.1">
    <property type="nucleotide sequence ID" value="NZ_GL586311.1"/>
</dbReference>
<reference evidence="3 4" key="1">
    <citation type="submission" date="2010-10" db="EMBL/GenBank/DDBJ databases">
        <authorList>
            <person name="Muzny D."/>
            <person name="Qin X."/>
            <person name="Deng J."/>
            <person name="Jiang H."/>
            <person name="Liu Y."/>
            <person name="Qu J."/>
            <person name="Song X.-Z."/>
            <person name="Zhang L."/>
            <person name="Thornton R."/>
            <person name="Coyle M."/>
            <person name="Francisco L."/>
            <person name="Jackson L."/>
            <person name="Javaid M."/>
            <person name="Korchina V."/>
            <person name="Kovar C."/>
            <person name="Mata R."/>
            <person name="Mathew T."/>
            <person name="Ngo R."/>
            <person name="Nguyen L."/>
            <person name="Nguyen N."/>
            <person name="Okwuonu G."/>
            <person name="Ongeri F."/>
            <person name="Pham C."/>
            <person name="Simmons D."/>
            <person name="Wilczek-Boney K."/>
            <person name="Hale W."/>
            <person name="Jakkamsetti A."/>
            <person name="Pham P."/>
            <person name="Ruth R."/>
            <person name="San Lucas F."/>
            <person name="Warren J."/>
            <person name="Zhang J."/>
            <person name="Zhao Z."/>
            <person name="Zhou C."/>
            <person name="Zhu D."/>
            <person name="Lee S."/>
            <person name="Bess C."/>
            <person name="Blankenburg K."/>
            <person name="Forbes L."/>
            <person name="Fu Q."/>
            <person name="Gubbala S."/>
            <person name="Hirani K."/>
            <person name="Jayaseelan J.C."/>
            <person name="Lara F."/>
            <person name="Munidasa M."/>
            <person name="Palculict T."/>
            <person name="Patil S."/>
            <person name="Pu L.-L."/>
            <person name="Saada N."/>
            <person name="Tang L."/>
            <person name="Weissenberger G."/>
            <person name="Zhu Y."/>
            <person name="Hemphill L."/>
            <person name="Shang Y."/>
            <person name="Youmans B."/>
            <person name="Ayvaz T."/>
            <person name="Ross M."/>
            <person name="Santibanez J."/>
            <person name="Aqrawi P."/>
            <person name="Gross S."/>
            <person name="Joshi V."/>
            <person name="Fowler G."/>
            <person name="Nazareth L."/>
            <person name="Reid J."/>
            <person name="Worley K."/>
            <person name="Petrosino J."/>
            <person name="Highlander S."/>
            <person name="Gibbs R."/>
        </authorList>
    </citation>
    <scope>NUCLEOTIDE SEQUENCE [LARGE SCALE GENOMIC DNA]</scope>
    <source>
        <strain evidence="3 4">ATCC 33574</strain>
    </source>
</reference>
<gene>
    <name evidence="3" type="ORF">HMPREF6485_2302</name>
</gene>
<dbReference type="InterPro" id="IPR029058">
    <property type="entry name" value="AB_hydrolase_fold"/>
</dbReference>
<dbReference type="HOGENOM" id="CLU_033707_2_0_10"/>
<dbReference type="SUPFAM" id="SSF53474">
    <property type="entry name" value="alpha/beta-Hydrolases"/>
    <property type="match status" value="1"/>
</dbReference>
<dbReference type="GO" id="GO:0052689">
    <property type="term" value="F:carboxylic ester hydrolase activity"/>
    <property type="evidence" value="ECO:0007669"/>
    <property type="project" value="TreeGrafter"/>
</dbReference>
<dbReference type="STRING" id="873513.HMPREF6485_2302"/>
<dbReference type="InterPro" id="IPR022742">
    <property type="entry name" value="Hydrolase_4"/>
</dbReference>
<dbReference type="EMBL" id="AEPD01000037">
    <property type="protein sequence ID" value="EFU29743.1"/>
    <property type="molecule type" value="Genomic_DNA"/>
</dbReference>
<dbReference type="PANTHER" id="PTHR43265:SF1">
    <property type="entry name" value="ESTERASE ESTD"/>
    <property type="match status" value="1"/>
</dbReference>
<protein>
    <submittedName>
        <fullName evidence="3">Acyl transferase</fullName>
    </submittedName>
</protein>
<dbReference type="Proteomes" id="UP000003112">
    <property type="component" value="Unassembled WGS sequence"/>
</dbReference>
<dbReference type="Gene3D" id="3.40.50.1820">
    <property type="entry name" value="alpha/beta hydrolase"/>
    <property type="match status" value="1"/>
</dbReference>
<evidence type="ECO:0000256" key="1">
    <source>
        <dbReference type="SAM" id="SignalP"/>
    </source>
</evidence>
<organism evidence="3 4">
    <name type="scientific">Segatella buccae ATCC 33574</name>
    <dbReference type="NCBI Taxonomy" id="873513"/>
    <lineage>
        <taxon>Bacteria</taxon>
        <taxon>Pseudomonadati</taxon>
        <taxon>Bacteroidota</taxon>
        <taxon>Bacteroidia</taxon>
        <taxon>Bacteroidales</taxon>
        <taxon>Prevotellaceae</taxon>
        <taxon>Segatella</taxon>
    </lineage>
</organism>
<evidence type="ECO:0000313" key="3">
    <source>
        <dbReference type="EMBL" id="EFU29743.1"/>
    </source>
</evidence>
<dbReference type="InterPro" id="IPR053145">
    <property type="entry name" value="AB_hydrolase_Est10"/>
</dbReference>
<dbReference type="eggNOG" id="COG1073">
    <property type="taxonomic scope" value="Bacteria"/>
</dbReference>
<name>E6K9N8_9BACT</name>
<keyword evidence="4" id="KW-1185">Reference proteome</keyword>
<keyword evidence="3" id="KW-0808">Transferase</keyword>
<dbReference type="GO" id="GO:0016740">
    <property type="term" value="F:transferase activity"/>
    <property type="evidence" value="ECO:0007669"/>
    <property type="project" value="UniProtKB-KW"/>
</dbReference>
<keyword evidence="1" id="KW-0732">Signal</keyword>
<accession>E6K9N8</accession>
<dbReference type="AlphaFoldDB" id="E6K9N8"/>
<dbReference type="GeneID" id="93536995"/>
<feature type="domain" description="Serine aminopeptidase S33" evidence="2">
    <location>
        <begin position="175"/>
        <end position="392"/>
    </location>
</feature>
<dbReference type="PANTHER" id="PTHR43265">
    <property type="entry name" value="ESTERASE ESTD"/>
    <property type="match status" value="1"/>
</dbReference>
<dbReference type="Pfam" id="PF12146">
    <property type="entry name" value="Hydrolase_4"/>
    <property type="match status" value="1"/>
</dbReference>
<evidence type="ECO:0000313" key="4">
    <source>
        <dbReference type="Proteomes" id="UP000003112"/>
    </source>
</evidence>
<feature type="chain" id="PRO_5003205377" evidence="1">
    <location>
        <begin position="20"/>
        <end position="427"/>
    </location>
</feature>
<feature type="signal peptide" evidence="1">
    <location>
        <begin position="1"/>
        <end position="19"/>
    </location>
</feature>
<evidence type="ECO:0000259" key="2">
    <source>
        <dbReference type="Pfam" id="PF12146"/>
    </source>
</evidence>